<dbReference type="SMART" id="SM00261">
    <property type="entry name" value="FU"/>
    <property type="match status" value="2"/>
</dbReference>
<evidence type="ECO:0000313" key="6">
    <source>
        <dbReference type="Proteomes" id="UP000187209"/>
    </source>
</evidence>
<keyword evidence="2" id="KW-0812">Transmembrane</keyword>
<keyword evidence="1" id="KW-0862">Zinc</keyword>
<gene>
    <name evidence="5" type="ORF">SteCoe_11606</name>
</gene>
<feature type="domain" description="RING-type" evidence="4">
    <location>
        <begin position="290"/>
        <end position="333"/>
    </location>
</feature>
<evidence type="ECO:0000256" key="3">
    <source>
        <dbReference type="SAM" id="SignalP"/>
    </source>
</evidence>
<dbReference type="SUPFAM" id="SSF57184">
    <property type="entry name" value="Growth factor receptor domain"/>
    <property type="match status" value="1"/>
</dbReference>
<dbReference type="Gene3D" id="3.30.40.10">
    <property type="entry name" value="Zinc/RING finger domain, C3HC4 (zinc finger)"/>
    <property type="match status" value="1"/>
</dbReference>
<dbReference type="SUPFAM" id="SSF57850">
    <property type="entry name" value="RING/U-box"/>
    <property type="match status" value="1"/>
</dbReference>
<accession>A0A1R2CCZ0</accession>
<dbReference type="InterPro" id="IPR009030">
    <property type="entry name" value="Growth_fac_rcpt_cys_sf"/>
</dbReference>
<dbReference type="EMBL" id="MPUH01000194">
    <property type="protein sequence ID" value="OMJ86830.1"/>
    <property type="molecule type" value="Genomic_DNA"/>
</dbReference>
<dbReference type="GO" id="GO:0008270">
    <property type="term" value="F:zinc ion binding"/>
    <property type="evidence" value="ECO:0007669"/>
    <property type="project" value="UniProtKB-KW"/>
</dbReference>
<evidence type="ECO:0000256" key="2">
    <source>
        <dbReference type="SAM" id="Phobius"/>
    </source>
</evidence>
<keyword evidence="1" id="KW-0479">Metal-binding</keyword>
<protein>
    <recommendedName>
        <fullName evidence="4">RING-type domain-containing protein</fullName>
    </recommendedName>
</protein>
<dbReference type="PANTHER" id="PTHR45676">
    <property type="entry name" value="RING-H2 FINGER PROTEIN ATL51-RELATED"/>
    <property type="match status" value="1"/>
</dbReference>
<keyword evidence="6" id="KW-1185">Reference proteome</keyword>
<dbReference type="AlphaFoldDB" id="A0A1R2CCZ0"/>
<comment type="caution">
    <text evidence="5">The sequence shown here is derived from an EMBL/GenBank/DDBJ whole genome shotgun (WGS) entry which is preliminary data.</text>
</comment>
<name>A0A1R2CCZ0_9CILI</name>
<keyword evidence="1" id="KW-0863">Zinc-finger</keyword>
<keyword evidence="2" id="KW-0472">Membrane</keyword>
<dbReference type="Pfam" id="PF13639">
    <property type="entry name" value="zf-RING_2"/>
    <property type="match status" value="1"/>
</dbReference>
<evidence type="ECO:0000313" key="5">
    <source>
        <dbReference type="EMBL" id="OMJ86830.1"/>
    </source>
</evidence>
<reference evidence="5 6" key="1">
    <citation type="submission" date="2016-11" db="EMBL/GenBank/DDBJ databases">
        <title>The macronuclear genome of Stentor coeruleus: a giant cell with tiny introns.</title>
        <authorList>
            <person name="Slabodnick M."/>
            <person name="Ruby J.G."/>
            <person name="Reiff S.B."/>
            <person name="Swart E.C."/>
            <person name="Gosai S."/>
            <person name="Prabakaran S."/>
            <person name="Witkowska E."/>
            <person name="Larue G.E."/>
            <person name="Fisher S."/>
            <person name="Freeman R.M."/>
            <person name="Gunawardena J."/>
            <person name="Chu W."/>
            <person name="Stover N.A."/>
            <person name="Gregory B.D."/>
            <person name="Nowacki M."/>
            <person name="Derisi J."/>
            <person name="Roy S.W."/>
            <person name="Marshall W.F."/>
            <person name="Sood P."/>
        </authorList>
    </citation>
    <scope>NUCLEOTIDE SEQUENCE [LARGE SCALE GENOMIC DNA]</scope>
    <source>
        <strain evidence="5">WM001</strain>
    </source>
</reference>
<dbReference type="Proteomes" id="UP000187209">
    <property type="component" value="Unassembled WGS sequence"/>
</dbReference>
<dbReference type="InterPro" id="IPR006212">
    <property type="entry name" value="Furin_repeat"/>
</dbReference>
<dbReference type="PROSITE" id="PS50089">
    <property type="entry name" value="ZF_RING_2"/>
    <property type="match status" value="1"/>
</dbReference>
<proteinExistence type="predicted"/>
<feature type="transmembrane region" description="Helical" evidence="2">
    <location>
        <begin position="178"/>
        <end position="200"/>
    </location>
</feature>
<keyword evidence="2" id="KW-1133">Transmembrane helix</keyword>
<sequence length="337" mass="38635">MLTFISIFVRMMIFSNLNLLALGKNIKESPNFDINKNKDFRYEIIFDANFMNTNTEKGNIIEICPIKNCLSCNSSKECLICQDGYENKVKSCSHTTKNLRQIIECDEFQCQECNTQGTGCIKCNIGYFLSSNSCIKCSENCSECNSINSCTKCNSDYDNQNGKCYSSSSSSSSNTKQIGFIVGITGACLLLVTFCAWVAIRYKKSHRTPSHRSALSFNTLRANYLRNLDILATDEALENNRREIYQYTDVNGEKLSEKYESLIINKDNFDKIIIEVVFNKKLKHFGEGVCTICLENFEKNKKYRLTPCGHLFHYDCIYAWIIEEKKKKCPNDNFRFG</sequence>
<evidence type="ECO:0000256" key="1">
    <source>
        <dbReference type="PROSITE-ProRule" id="PRU00175"/>
    </source>
</evidence>
<organism evidence="5 6">
    <name type="scientific">Stentor coeruleus</name>
    <dbReference type="NCBI Taxonomy" id="5963"/>
    <lineage>
        <taxon>Eukaryota</taxon>
        <taxon>Sar</taxon>
        <taxon>Alveolata</taxon>
        <taxon>Ciliophora</taxon>
        <taxon>Postciliodesmatophora</taxon>
        <taxon>Heterotrichea</taxon>
        <taxon>Heterotrichida</taxon>
        <taxon>Stentoridae</taxon>
        <taxon>Stentor</taxon>
    </lineage>
</organism>
<dbReference type="InterPro" id="IPR013083">
    <property type="entry name" value="Znf_RING/FYVE/PHD"/>
</dbReference>
<feature type="signal peptide" evidence="3">
    <location>
        <begin position="1"/>
        <end position="23"/>
    </location>
</feature>
<keyword evidence="3" id="KW-0732">Signal</keyword>
<dbReference type="SMART" id="SM00184">
    <property type="entry name" value="RING"/>
    <property type="match status" value="1"/>
</dbReference>
<feature type="chain" id="PRO_5012819760" description="RING-type domain-containing protein" evidence="3">
    <location>
        <begin position="24"/>
        <end position="337"/>
    </location>
</feature>
<dbReference type="InterPro" id="IPR001841">
    <property type="entry name" value="Znf_RING"/>
</dbReference>
<evidence type="ECO:0000259" key="4">
    <source>
        <dbReference type="PROSITE" id="PS50089"/>
    </source>
</evidence>
<dbReference type="OrthoDB" id="295416at2759"/>